<dbReference type="Proteomes" id="UP000694865">
    <property type="component" value="Unplaced"/>
</dbReference>
<evidence type="ECO:0000313" key="3">
    <source>
        <dbReference type="Proteomes" id="UP000694865"/>
    </source>
</evidence>
<dbReference type="RefSeq" id="XP_006813773.1">
    <property type="nucleotide sequence ID" value="XM_006813710.1"/>
</dbReference>
<feature type="domain" description="SRR1-like" evidence="2">
    <location>
        <begin position="113"/>
        <end position="273"/>
    </location>
</feature>
<name>A0ABM0M182_SACKO</name>
<dbReference type="InterPro" id="IPR040044">
    <property type="entry name" value="SRR1L"/>
</dbReference>
<evidence type="ECO:0000256" key="1">
    <source>
        <dbReference type="ARBA" id="ARBA00009856"/>
    </source>
</evidence>
<evidence type="ECO:0000313" key="4">
    <source>
        <dbReference type="RefSeq" id="XP_006813773.1"/>
    </source>
</evidence>
<dbReference type="PANTHER" id="PTHR28626">
    <property type="entry name" value="SRR1-LIKE PROTEIN"/>
    <property type="match status" value="1"/>
</dbReference>
<proteinExistence type="inferred from homology"/>
<accession>A0ABM0M182</accession>
<gene>
    <name evidence="4" type="primary">LOC102806074</name>
</gene>
<dbReference type="PANTHER" id="PTHR28626:SF3">
    <property type="entry name" value="SRR1-LIKE PROTEIN"/>
    <property type="match status" value="1"/>
</dbReference>
<reference evidence="4" key="1">
    <citation type="submission" date="2025-08" db="UniProtKB">
        <authorList>
            <consortium name="RefSeq"/>
        </authorList>
    </citation>
    <scope>IDENTIFICATION</scope>
    <source>
        <tissue evidence="4">Testes</tissue>
    </source>
</reference>
<dbReference type="Pfam" id="PF07985">
    <property type="entry name" value="SRR1"/>
    <property type="match status" value="1"/>
</dbReference>
<keyword evidence="3" id="KW-1185">Reference proteome</keyword>
<comment type="similarity">
    <text evidence="1">Belongs to the SRR1 family.</text>
</comment>
<protein>
    <submittedName>
        <fullName evidence="4">SRR1-like protein-like</fullName>
    </submittedName>
</protein>
<sequence length="311" mass="36578">MEDTSDGFQVVRHKRRKKKAPATDFVKSKPSLNNVSDTYDTVVSIEIFKRRIRDYELEIENSEFFEHFKTCWYSVIQHLAVIKDVISDRSNLLSSSSIEISTPTNMNSNDNCQHDVYDIVCYGLGNFTLCPIARYQFAFLHLMTKFLQIPGQCFVYDPKFTEEEKIILKDLDFHVIDKNEECKRPINRSTVFHMPHCGKPMYNNLLWSNWSYNALQYLILIGNSFNSLKLRFPSRILQNEVPYIHRILPYTQEIEIDNNFQHSDIFNDTSLHYFPADKISKIVATEFWQECNEPLYKSCDSLEITQAKFNV</sequence>
<evidence type="ECO:0000259" key="2">
    <source>
        <dbReference type="Pfam" id="PF07985"/>
    </source>
</evidence>
<dbReference type="GeneID" id="102806074"/>
<organism evidence="3 4">
    <name type="scientific">Saccoglossus kowalevskii</name>
    <name type="common">Acorn worm</name>
    <dbReference type="NCBI Taxonomy" id="10224"/>
    <lineage>
        <taxon>Eukaryota</taxon>
        <taxon>Metazoa</taxon>
        <taxon>Hemichordata</taxon>
        <taxon>Enteropneusta</taxon>
        <taxon>Harrimaniidae</taxon>
        <taxon>Saccoglossus</taxon>
    </lineage>
</organism>
<dbReference type="InterPro" id="IPR012942">
    <property type="entry name" value="SRR1-like"/>
</dbReference>